<keyword evidence="3" id="KW-0804">Transcription</keyword>
<keyword evidence="2" id="KW-0238">DNA-binding</keyword>
<comment type="caution">
    <text evidence="5">The sequence shown here is derived from an EMBL/GenBank/DDBJ whole genome shotgun (WGS) entry which is preliminary data.</text>
</comment>
<feature type="domain" description="HTH gntR-type" evidence="4">
    <location>
        <begin position="1"/>
        <end position="65"/>
    </location>
</feature>
<dbReference type="OrthoDB" id="9816541at2"/>
<dbReference type="RefSeq" id="WP_054661369.1">
    <property type="nucleotide sequence ID" value="NZ_AYZJ01000023.1"/>
</dbReference>
<dbReference type="InterPro" id="IPR000524">
    <property type="entry name" value="Tscrpt_reg_HTH_GntR"/>
</dbReference>
<dbReference type="GO" id="GO:0045892">
    <property type="term" value="P:negative regulation of DNA-templated transcription"/>
    <property type="evidence" value="ECO:0007669"/>
    <property type="project" value="TreeGrafter"/>
</dbReference>
<dbReference type="CDD" id="cd07377">
    <property type="entry name" value="WHTH_GntR"/>
    <property type="match status" value="1"/>
</dbReference>
<gene>
    <name evidence="5" type="ORF">FC75_GL001282</name>
</gene>
<evidence type="ECO:0000313" key="5">
    <source>
        <dbReference type="EMBL" id="KRN24480.1"/>
    </source>
</evidence>
<sequence>MYHEIAEKLLQAIQAGDYQTKLPTEQELMKEYGVSRNTIRRAIDVVYQHGLLRRIQGSGYYINNVQLQGSMTINLSIGAGKSLAKRGPLTSKVVTFDRVQASEIPLAQTMKIHDDTELWRIIRLRYLNSVLYCLEEAYYLRDQIPFISTDALDDSIFDFIKETYDIDPESSDDFLSLTTLGPDKADLMNLATGTSLLTLAQINYTHNNVVFNFSQTVYSYPGLDFYFHSAHLSSN</sequence>
<evidence type="ECO:0000256" key="3">
    <source>
        <dbReference type="ARBA" id="ARBA00023163"/>
    </source>
</evidence>
<keyword evidence="6" id="KW-1185">Reference proteome</keyword>
<dbReference type="GO" id="GO:0003700">
    <property type="term" value="F:DNA-binding transcription factor activity"/>
    <property type="evidence" value="ECO:0007669"/>
    <property type="project" value="InterPro"/>
</dbReference>
<dbReference type="SUPFAM" id="SSF46785">
    <property type="entry name" value="Winged helix' DNA-binding domain"/>
    <property type="match status" value="1"/>
</dbReference>
<dbReference type="PANTHER" id="PTHR44846">
    <property type="entry name" value="MANNOSYL-D-GLYCERATE TRANSPORT/METABOLISM SYSTEM REPRESSOR MNGR-RELATED"/>
    <property type="match status" value="1"/>
</dbReference>
<dbReference type="AlphaFoldDB" id="A0A0R2F7X6"/>
<evidence type="ECO:0000259" key="4">
    <source>
        <dbReference type="PROSITE" id="PS50949"/>
    </source>
</evidence>
<protein>
    <submittedName>
        <fullName evidence="5">Transcription regulator</fullName>
    </submittedName>
</protein>
<name>A0A0R2F7X6_9LACO</name>
<dbReference type="InterPro" id="IPR011663">
    <property type="entry name" value="UTRA"/>
</dbReference>
<organism evidence="5 6">
    <name type="scientific">Lacticaseibacillus camelliae DSM 22697 = JCM 13995</name>
    <dbReference type="NCBI Taxonomy" id="1423730"/>
    <lineage>
        <taxon>Bacteria</taxon>
        <taxon>Bacillati</taxon>
        <taxon>Bacillota</taxon>
        <taxon>Bacilli</taxon>
        <taxon>Lactobacillales</taxon>
        <taxon>Lactobacillaceae</taxon>
        <taxon>Lacticaseibacillus</taxon>
    </lineage>
</organism>
<evidence type="ECO:0000313" key="6">
    <source>
        <dbReference type="Proteomes" id="UP000050865"/>
    </source>
</evidence>
<evidence type="ECO:0000256" key="1">
    <source>
        <dbReference type="ARBA" id="ARBA00023015"/>
    </source>
</evidence>
<dbReference type="PANTHER" id="PTHR44846:SF4">
    <property type="entry name" value="HTH GNTR-TYPE DOMAIN-CONTAINING PROTEIN"/>
    <property type="match status" value="1"/>
</dbReference>
<proteinExistence type="predicted"/>
<dbReference type="SMART" id="SM00866">
    <property type="entry name" value="UTRA"/>
    <property type="match status" value="1"/>
</dbReference>
<evidence type="ECO:0000256" key="2">
    <source>
        <dbReference type="ARBA" id="ARBA00023125"/>
    </source>
</evidence>
<dbReference type="PROSITE" id="PS50949">
    <property type="entry name" value="HTH_GNTR"/>
    <property type="match status" value="1"/>
</dbReference>
<dbReference type="InterPro" id="IPR050679">
    <property type="entry name" value="Bact_HTH_transcr_reg"/>
</dbReference>
<dbReference type="Pfam" id="PF00392">
    <property type="entry name" value="GntR"/>
    <property type="match status" value="1"/>
</dbReference>
<dbReference type="PRINTS" id="PR00035">
    <property type="entry name" value="HTHGNTR"/>
</dbReference>
<dbReference type="PATRIC" id="fig|1423730.4.peg.1339"/>
<dbReference type="InterPro" id="IPR028978">
    <property type="entry name" value="Chorismate_lyase_/UTRA_dom_sf"/>
</dbReference>
<dbReference type="Gene3D" id="3.40.1410.10">
    <property type="entry name" value="Chorismate lyase-like"/>
    <property type="match status" value="1"/>
</dbReference>
<dbReference type="SUPFAM" id="SSF64288">
    <property type="entry name" value="Chorismate lyase-like"/>
    <property type="match status" value="1"/>
</dbReference>
<dbReference type="InterPro" id="IPR036390">
    <property type="entry name" value="WH_DNA-bd_sf"/>
</dbReference>
<keyword evidence="1" id="KW-0805">Transcription regulation</keyword>
<dbReference type="GO" id="GO:0003677">
    <property type="term" value="F:DNA binding"/>
    <property type="evidence" value="ECO:0007669"/>
    <property type="project" value="UniProtKB-KW"/>
</dbReference>
<dbReference type="SMART" id="SM00345">
    <property type="entry name" value="HTH_GNTR"/>
    <property type="match status" value="1"/>
</dbReference>
<dbReference type="InterPro" id="IPR036388">
    <property type="entry name" value="WH-like_DNA-bd_sf"/>
</dbReference>
<dbReference type="EMBL" id="AYZJ01000023">
    <property type="protein sequence ID" value="KRN24480.1"/>
    <property type="molecule type" value="Genomic_DNA"/>
</dbReference>
<reference evidence="5 6" key="1">
    <citation type="journal article" date="2015" name="Genome Announc.">
        <title>Expanding the biotechnology potential of lactobacilli through comparative genomics of 213 strains and associated genera.</title>
        <authorList>
            <person name="Sun Z."/>
            <person name="Harris H.M."/>
            <person name="McCann A."/>
            <person name="Guo C."/>
            <person name="Argimon S."/>
            <person name="Zhang W."/>
            <person name="Yang X."/>
            <person name="Jeffery I.B."/>
            <person name="Cooney J.C."/>
            <person name="Kagawa T.F."/>
            <person name="Liu W."/>
            <person name="Song Y."/>
            <person name="Salvetti E."/>
            <person name="Wrobel A."/>
            <person name="Rasinkangas P."/>
            <person name="Parkhill J."/>
            <person name="Rea M.C."/>
            <person name="O'Sullivan O."/>
            <person name="Ritari J."/>
            <person name="Douillard F.P."/>
            <person name="Paul Ross R."/>
            <person name="Yang R."/>
            <person name="Briner A.E."/>
            <person name="Felis G.E."/>
            <person name="de Vos W.M."/>
            <person name="Barrangou R."/>
            <person name="Klaenhammer T.R."/>
            <person name="Caufield P.W."/>
            <person name="Cui Y."/>
            <person name="Zhang H."/>
            <person name="O'Toole P.W."/>
        </authorList>
    </citation>
    <scope>NUCLEOTIDE SEQUENCE [LARGE SCALE GENOMIC DNA]</scope>
    <source>
        <strain evidence="5 6">DSM 22697</strain>
    </source>
</reference>
<accession>A0A0R2F7X6</accession>
<dbReference type="Pfam" id="PF07702">
    <property type="entry name" value="UTRA"/>
    <property type="match status" value="1"/>
</dbReference>
<dbReference type="Gene3D" id="1.10.10.10">
    <property type="entry name" value="Winged helix-like DNA-binding domain superfamily/Winged helix DNA-binding domain"/>
    <property type="match status" value="1"/>
</dbReference>
<dbReference type="Proteomes" id="UP000050865">
    <property type="component" value="Unassembled WGS sequence"/>
</dbReference>
<dbReference type="STRING" id="1423730.FC75_GL001282"/>